<dbReference type="SUPFAM" id="SSF53474">
    <property type="entry name" value="alpha/beta-Hydrolases"/>
    <property type="match status" value="1"/>
</dbReference>
<dbReference type="Pfam" id="PF00561">
    <property type="entry name" value="Abhydrolase_1"/>
    <property type="match status" value="1"/>
</dbReference>
<protein>
    <submittedName>
        <fullName evidence="3">3-oxoadipate enol-lactonase</fullName>
    </submittedName>
</protein>
<dbReference type="GO" id="GO:0051920">
    <property type="term" value="F:peroxiredoxin activity"/>
    <property type="evidence" value="ECO:0007669"/>
    <property type="project" value="InterPro"/>
</dbReference>
<comment type="caution">
    <text evidence="3">The sequence shown here is derived from an EMBL/GenBank/DDBJ whole genome shotgun (WGS) entry which is preliminary data.</text>
</comment>
<dbReference type="SUPFAM" id="SSF69118">
    <property type="entry name" value="AhpD-like"/>
    <property type="match status" value="1"/>
</dbReference>
<dbReference type="InterPro" id="IPR052512">
    <property type="entry name" value="4CMD/NDH-1_regulator"/>
</dbReference>
<dbReference type="Pfam" id="PF02627">
    <property type="entry name" value="CMD"/>
    <property type="match status" value="1"/>
</dbReference>
<dbReference type="InterPro" id="IPR000073">
    <property type="entry name" value="AB_hydrolase_1"/>
</dbReference>
<evidence type="ECO:0000313" key="4">
    <source>
        <dbReference type="Proteomes" id="UP000188879"/>
    </source>
</evidence>
<dbReference type="RefSeq" id="WP_076957048.1">
    <property type="nucleotide sequence ID" value="NZ_MLCO01000073.1"/>
</dbReference>
<organism evidence="3 4">
    <name type="scientific">Teichococcus deserti</name>
    <dbReference type="NCBI Taxonomy" id="1817963"/>
    <lineage>
        <taxon>Bacteria</taxon>
        <taxon>Pseudomonadati</taxon>
        <taxon>Pseudomonadota</taxon>
        <taxon>Alphaproteobacteria</taxon>
        <taxon>Acetobacterales</taxon>
        <taxon>Roseomonadaceae</taxon>
        <taxon>Roseomonas</taxon>
    </lineage>
</organism>
<keyword evidence="4" id="KW-1185">Reference proteome</keyword>
<dbReference type="InterPro" id="IPR029032">
    <property type="entry name" value="AhpD-like"/>
</dbReference>
<dbReference type="OrthoDB" id="9801400at2"/>
<accession>A0A1V2H493</accession>
<reference evidence="3 4" key="1">
    <citation type="submission" date="2016-10" db="EMBL/GenBank/DDBJ databases">
        <title>Draft Genome sequence of Roseomonas sp. strain M3.</title>
        <authorList>
            <person name="Subhash Y."/>
            <person name="Lee S."/>
        </authorList>
    </citation>
    <scope>NUCLEOTIDE SEQUENCE [LARGE SCALE GENOMIC DNA]</scope>
    <source>
        <strain evidence="3 4">M3</strain>
    </source>
</reference>
<sequence>MFVQIADHLVHCVVEGPEEAPPLLLLHSIGTTQHIWDPQAVALSRRFRVIRPDLRGHGLSGVTPGDSSMALLAADALALLDALDIPCAHVAGCSIGGRIALQLAAIAPERVASLILVGTALAYPDAATWQSRIDAVRAGGTQVLADAVMPRWVCHPETPAGQGLRAMLLRTDREGYAAAGAALRDAAPEDLPVRFVMPATVILGEHDPAAPLAAAEAVRARFRDADLVVLDGASHIPNYEAAAALTAAMLAHLDARWQPPEDFLEAGYAVRKAVLGEAHVARASLAVTPLDRPFQDYITRNVWGQIWTRPGLARHTRSLLTLAMMAALGRHEEFVLHVKATRQTGVSPEELSEVLLQVGAYAGVPLANHALKLAKETYRLLDEAA</sequence>
<evidence type="ECO:0000259" key="1">
    <source>
        <dbReference type="Pfam" id="PF00561"/>
    </source>
</evidence>
<evidence type="ECO:0000313" key="3">
    <source>
        <dbReference type="EMBL" id="ONG55492.1"/>
    </source>
</evidence>
<gene>
    <name evidence="3" type="ORF">BKE38_09135</name>
</gene>
<dbReference type="InterPro" id="IPR029058">
    <property type="entry name" value="AB_hydrolase_fold"/>
</dbReference>
<proteinExistence type="predicted"/>
<feature type="domain" description="Carboxymuconolactone decarboxylase-like" evidence="2">
    <location>
        <begin position="294"/>
        <end position="376"/>
    </location>
</feature>
<dbReference type="Gene3D" id="1.20.1290.10">
    <property type="entry name" value="AhpD-like"/>
    <property type="match status" value="1"/>
</dbReference>
<dbReference type="PANTHER" id="PTHR33570">
    <property type="entry name" value="4-CARBOXYMUCONOLACTONE DECARBOXYLASE FAMILY PROTEIN"/>
    <property type="match status" value="1"/>
</dbReference>
<name>A0A1V2H493_9PROT</name>
<dbReference type="PRINTS" id="PR00111">
    <property type="entry name" value="ABHYDROLASE"/>
</dbReference>
<dbReference type="Gene3D" id="3.40.50.1820">
    <property type="entry name" value="alpha/beta hydrolase"/>
    <property type="match status" value="1"/>
</dbReference>
<dbReference type="EMBL" id="MLCO01000073">
    <property type="protein sequence ID" value="ONG55492.1"/>
    <property type="molecule type" value="Genomic_DNA"/>
</dbReference>
<dbReference type="Proteomes" id="UP000188879">
    <property type="component" value="Unassembled WGS sequence"/>
</dbReference>
<dbReference type="PANTHER" id="PTHR33570:SF2">
    <property type="entry name" value="CARBOXYMUCONOLACTONE DECARBOXYLASE-LIKE DOMAIN-CONTAINING PROTEIN"/>
    <property type="match status" value="1"/>
</dbReference>
<dbReference type="AlphaFoldDB" id="A0A1V2H493"/>
<evidence type="ECO:0000259" key="2">
    <source>
        <dbReference type="Pfam" id="PF02627"/>
    </source>
</evidence>
<feature type="domain" description="AB hydrolase-1" evidence="1">
    <location>
        <begin position="21"/>
        <end position="241"/>
    </location>
</feature>
<dbReference type="InterPro" id="IPR003779">
    <property type="entry name" value="CMD-like"/>
</dbReference>